<keyword evidence="1" id="KW-0812">Transmembrane</keyword>
<evidence type="ECO:0008006" key="4">
    <source>
        <dbReference type="Google" id="ProtNLM"/>
    </source>
</evidence>
<gene>
    <name evidence="2" type="ORF">CLG96_12550</name>
</gene>
<keyword evidence="3" id="KW-1185">Reference proteome</keyword>
<feature type="transmembrane region" description="Helical" evidence="1">
    <location>
        <begin position="384"/>
        <end position="401"/>
    </location>
</feature>
<feature type="transmembrane region" description="Helical" evidence="1">
    <location>
        <begin position="66"/>
        <end position="86"/>
    </location>
</feature>
<dbReference type="AlphaFoldDB" id="A0A2T5FW24"/>
<feature type="transmembrane region" description="Helical" evidence="1">
    <location>
        <begin position="40"/>
        <end position="60"/>
    </location>
</feature>
<evidence type="ECO:0000256" key="1">
    <source>
        <dbReference type="SAM" id="Phobius"/>
    </source>
</evidence>
<sequence>MIHPPARHGMVIAPVRGRIIGRPVPAPRERTQAAPGAGRGWQFPLMLLILMMFGQSFQYVNDFPPLYLLTKAWPLLMLPVAAWAVMRVDLPYRPLLLITLFWTMAITPFVGVVMLGNTIVGAIASTAKVWALGTGFAMAGLLACFRPDPATLRRGILWLGAISFAAFPLLWAVIPEQYYHRGIAETKLFLWDEDRGLRLYVPMFFGMLTLFFTARSCWERPQAWKLLLVAFFFLVMVTLYKQRMPILGAALVILIGAALSAGRWRTAALVGLGAMGALAAIPLSFYLRSDNVARQLGGSLTTRQAEIEAAIAFLDDRPLRWLIGAGSATRIGDTSLADIVGARLFFLADIGWLGVIFEYGAIGAAILLALLLSGLRLAWAAAKVGGPFAAALFDYILYFLISSPVTPVVFAPGELMFCMALAHYLRRRHAEEMPSPSLPTRIRFSSDRNRSW</sequence>
<keyword evidence="1" id="KW-1133">Transmembrane helix</keyword>
<name>A0A2T5FW24_9SPHN</name>
<accession>A0A2T5FW24</accession>
<dbReference type="OrthoDB" id="8435670at2"/>
<dbReference type="RefSeq" id="WP_107968326.1">
    <property type="nucleotide sequence ID" value="NZ_NWBU01000010.1"/>
</dbReference>
<feature type="transmembrane region" description="Helical" evidence="1">
    <location>
        <begin position="223"/>
        <end position="240"/>
    </location>
</feature>
<feature type="transmembrane region" description="Helical" evidence="1">
    <location>
        <begin position="269"/>
        <end position="287"/>
    </location>
</feature>
<dbReference type="EMBL" id="NWBU01000010">
    <property type="protein sequence ID" value="PTQ09975.1"/>
    <property type="molecule type" value="Genomic_DNA"/>
</dbReference>
<feature type="transmembrane region" description="Helical" evidence="1">
    <location>
        <begin position="350"/>
        <end position="372"/>
    </location>
</feature>
<feature type="transmembrane region" description="Helical" evidence="1">
    <location>
        <begin position="95"/>
        <end position="116"/>
    </location>
</feature>
<feature type="transmembrane region" description="Helical" evidence="1">
    <location>
        <begin position="246"/>
        <end position="262"/>
    </location>
</feature>
<dbReference type="Proteomes" id="UP000244162">
    <property type="component" value="Unassembled WGS sequence"/>
</dbReference>
<protein>
    <recommendedName>
        <fullName evidence="4">O-antigen ligase domain-containing protein</fullName>
    </recommendedName>
</protein>
<feature type="transmembrane region" description="Helical" evidence="1">
    <location>
        <begin position="197"/>
        <end position="214"/>
    </location>
</feature>
<keyword evidence="1" id="KW-0472">Membrane</keyword>
<comment type="caution">
    <text evidence="2">The sequence shown here is derived from an EMBL/GenBank/DDBJ whole genome shotgun (WGS) entry which is preliminary data.</text>
</comment>
<evidence type="ECO:0000313" key="3">
    <source>
        <dbReference type="Proteomes" id="UP000244162"/>
    </source>
</evidence>
<proteinExistence type="predicted"/>
<reference evidence="2 3" key="1">
    <citation type="submission" date="2017-09" db="EMBL/GenBank/DDBJ databases">
        <title>Sphingomonas panjinensis sp.nov., isolated from oil-contaminated soil.</title>
        <authorList>
            <person name="Wang L."/>
            <person name="Chen L."/>
        </authorList>
    </citation>
    <scope>NUCLEOTIDE SEQUENCE [LARGE SCALE GENOMIC DNA]</scope>
    <source>
        <strain evidence="2 3">FW-11</strain>
    </source>
</reference>
<feature type="transmembrane region" description="Helical" evidence="1">
    <location>
        <begin position="122"/>
        <end position="144"/>
    </location>
</feature>
<feature type="transmembrane region" description="Helical" evidence="1">
    <location>
        <begin position="156"/>
        <end position="174"/>
    </location>
</feature>
<feature type="transmembrane region" description="Helical" evidence="1">
    <location>
        <begin position="407"/>
        <end position="425"/>
    </location>
</feature>
<evidence type="ECO:0000313" key="2">
    <source>
        <dbReference type="EMBL" id="PTQ09975.1"/>
    </source>
</evidence>
<organism evidence="2 3">
    <name type="scientific">Sphingomonas oleivorans</name>
    <dbReference type="NCBI Taxonomy" id="1735121"/>
    <lineage>
        <taxon>Bacteria</taxon>
        <taxon>Pseudomonadati</taxon>
        <taxon>Pseudomonadota</taxon>
        <taxon>Alphaproteobacteria</taxon>
        <taxon>Sphingomonadales</taxon>
        <taxon>Sphingomonadaceae</taxon>
        <taxon>Sphingomonas</taxon>
    </lineage>
</organism>